<name>A0A1H1U420_9CELL</name>
<dbReference type="Gene3D" id="1.10.357.10">
    <property type="entry name" value="Tetracycline Repressor, domain 2"/>
    <property type="match status" value="1"/>
</dbReference>
<evidence type="ECO:0000313" key="6">
    <source>
        <dbReference type="EMBL" id="SDS67091.1"/>
    </source>
</evidence>
<evidence type="ECO:0000256" key="3">
    <source>
        <dbReference type="ARBA" id="ARBA00023163"/>
    </source>
</evidence>
<gene>
    <name evidence="6" type="ORF">SAMN04489860_2079</name>
</gene>
<dbReference type="InterPro" id="IPR009057">
    <property type="entry name" value="Homeodomain-like_sf"/>
</dbReference>
<dbReference type="SUPFAM" id="SSF46689">
    <property type="entry name" value="Homeodomain-like"/>
    <property type="match status" value="1"/>
</dbReference>
<keyword evidence="7" id="KW-1185">Reference proteome</keyword>
<dbReference type="Proteomes" id="UP000185663">
    <property type="component" value="Chromosome I"/>
</dbReference>
<sequence>MEKSGLRERKKRERHEALIDATHALVREHGSDGVTVEMICDAVGVSSRTFFNYFESKEHAILGLTEVSVDDTVAATFVAGGPTGRFVDDTVVVLRDLLSAPALSGHRLAAAMELARAEPRLLVRHVAWMEDQRSSFDELLARRRATTGEHVASELVGVVMMSAVRGAFMRWEQRGADGTPADHVEPVLAEIRTLLA</sequence>
<reference evidence="6 7" key="1">
    <citation type="submission" date="2016-10" db="EMBL/GenBank/DDBJ databases">
        <authorList>
            <person name="de Groot N.N."/>
        </authorList>
    </citation>
    <scope>NUCLEOTIDE SEQUENCE [LARGE SCALE GENOMIC DNA]</scope>
    <source>
        <strain evidence="6 7">DSM 22126</strain>
    </source>
</reference>
<dbReference type="OrthoDB" id="8688418at2"/>
<dbReference type="InterPro" id="IPR001647">
    <property type="entry name" value="HTH_TetR"/>
</dbReference>
<dbReference type="PANTHER" id="PTHR30055">
    <property type="entry name" value="HTH-TYPE TRANSCRIPTIONAL REGULATOR RUTR"/>
    <property type="match status" value="1"/>
</dbReference>
<evidence type="ECO:0000256" key="4">
    <source>
        <dbReference type="PROSITE-ProRule" id="PRU00335"/>
    </source>
</evidence>
<dbReference type="eggNOG" id="COG1309">
    <property type="taxonomic scope" value="Bacteria"/>
</dbReference>
<dbReference type="InterPro" id="IPR023772">
    <property type="entry name" value="DNA-bd_HTH_TetR-type_CS"/>
</dbReference>
<evidence type="ECO:0000256" key="2">
    <source>
        <dbReference type="ARBA" id="ARBA00023125"/>
    </source>
</evidence>
<keyword evidence="2 4" id="KW-0238">DNA-binding</keyword>
<dbReference type="InterPro" id="IPR050109">
    <property type="entry name" value="HTH-type_TetR-like_transc_reg"/>
</dbReference>
<dbReference type="AlphaFoldDB" id="A0A1H1U420"/>
<dbReference type="EMBL" id="LT629776">
    <property type="protein sequence ID" value="SDS67091.1"/>
    <property type="molecule type" value="Genomic_DNA"/>
</dbReference>
<proteinExistence type="predicted"/>
<dbReference type="PROSITE" id="PS01081">
    <property type="entry name" value="HTH_TETR_1"/>
    <property type="match status" value="1"/>
</dbReference>
<dbReference type="GO" id="GO:0003700">
    <property type="term" value="F:DNA-binding transcription factor activity"/>
    <property type="evidence" value="ECO:0007669"/>
    <property type="project" value="TreeGrafter"/>
</dbReference>
<evidence type="ECO:0000256" key="1">
    <source>
        <dbReference type="ARBA" id="ARBA00023015"/>
    </source>
</evidence>
<feature type="domain" description="HTH tetR-type" evidence="5">
    <location>
        <begin position="12"/>
        <end position="72"/>
    </location>
</feature>
<keyword evidence="3" id="KW-0804">Transcription</keyword>
<evidence type="ECO:0000313" key="7">
    <source>
        <dbReference type="Proteomes" id="UP000185663"/>
    </source>
</evidence>
<protein>
    <submittedName>
        <fullName evidence="6">DNA-binding transcriptional regulator, AcrR family</fullName>
    </submittedName>
</protein>
<dbReference type="PANTHER" id="PTHR30055:SF238">
    <property type="entry name" value="MYCOFACTOCIN BIOSYNTHESIS TRANSCRIPTIONAL REGULATOR MFTR-RELATED"/>
    <property type="match status" value="1"/>
</dbReference>
<evidence type="ECO:0000259" key="5">
    <source>
        <dbReference type="PROSITE" id="PS50977"/>
    </source>
</evidence>
<accession>A0A1H1U420</accession>
<dbReference type="RefSeq" id="WP_083372449.1">
    <property type="nucleotide sequence ID" value="NZ_LT629776.1"/>
</dbReference>
<dbReference type="PROSITE" id="PS50977">
    <property type="entry name" value="HTH_TETR_2"/>
    <property type="match status" value="1"/>
</dbReference>
<keyword evidence="1" id="KW-0805">Transcription regulation</keyword>
<dbReference type="Pfam" id="PF00440">
    <property type="entry name" value="TetR_N"/>
    <property type="match status" value="1"/>
</dbReference>
<organism evidence="6 7">
    <name type="scientific">Paraoerskovia marina</name>
    <dbReference type="NCBI Taxonomy" id="545619"/>
    <lineage>
        <taxon>Bacteria</taxon>
        <taxon>Bacillati</taxon>
        <taxon>Actinomycetota</taxon>
        <taxon>Actinomycetes</taxon>
        <taxon>Micrococcales</taxon>
        <taxon>Cellulomonadaceae</taxon>
        <taxon>Paraoerskovia</taxon>
    </lineage>
</organism>
<dbReference type="GO" id="GO:0000976">
    <property type="term" value="F:transcription cis-regulatory region binding"/>
    <property type="evidence" value="ECO:0007669"/>
    <property type="project" value="TreeGrafter"/>
</dbReference>
<dbReference type="STRING" id="545619.SAMN04489860_2079"/>
<feature type="DNA-binding region" description="H-T-H motif" evidence="4">
    <location>
        <begin position="35"/>
        <end position="54"/>
    </location>
</feature>